<gene>
    <name evidence="6" type="ORF">ACEWY4_006874</name>
</gene>
<accession>A0ABD1KEZ5</accession>
<dbReference type="InterPro" id="IPR016186">
    <property type="entry name" value="C-type_lectin-like/link_sf"/>
</dbReference>
<dbReference type="Gene3D" id="3.10.100.10">
    <property type="entry name" value="Mannose-Binding Protein A, subunit A"/>
    <property type="match status" value="1"/>
</dbReference>
<dbReference type="PROSITE" id="PS50041">
    <property type="entry name" value="C_TYPE_LECTIN_2"/>
    <property type="match status" value="1"/>
</dbReference>
<protein>
    <recommendedName>
        <fullName evidence="5">C-type lectin domain-containing protein</fullName>
    </recommendedName>
</protein>
<evidence type="ECO:0000259" key="5">
    <source>
        <dbReference type="PROSITE" id="PS50041"/>
    </source>
</evidence>
<feature type="compositionally biased region" description="Basic and acidic residues" evidence="3">
    <location>
        <begin position="107"/>
        <end position="124"/>
    </location>
</feature>
<proteinExistence type="predicted"/>
<dbReference type="Pfam" id="PF00059">
    <property type="entry name" value="Lectin_C"/>
    <property type="match status" value="1"/>
</dbReference>
<sequence length="368" mass="42802">MSVNIYEQDDIVEVKQVLTDHMDMYDNSTSSSLSRTSGGDVRTRQRGPRERRYKLATMSLALLCALLLVTIIGLCIKSSTERNELQAITAHLTQTSEQLQSNNANLTRERDESRASETIVSKEKDQLERDYEDLIRQRDQLNASFISTSKEKDQLQSSYSVLSKDKDELQTSYNTLVKERDQLNNTYIRTNAEKIQLQTNYNTLSKDMEHLHTSYNELRRDQESLNRSYTNLENEKDGIKRGLLQLGWRYFSSHLYYVSAVNKSWHDARQDCRTRGADLVIINSQEEQEFVSSINKEAWIGLSDINTEGEWRWVDGSPLITKFWAKDQPNSYKGEQDCVKLWLTPPLENWNDEKCSIIHTWICEKQIS</sequence>
<keyword evidence="2" id="KW-1015">Disulfide bond</keyword>
<name>A0ABD1KEZ5_9TELE</name>
<feature type="transmembrane region" description="Helical" evidence="4">
    <location>
        <begin position="55"/>
        <end position="74"/>
    </location>
</feature>
<dbReference type="InterPro" id="IPR016187">
    <property type="entry name" value="CTDL_fold"/>
</dbReference>
<dbReference type="InterPro" id="IPR001304">
    <property type="entry name" value="C-type_lectin-like"/>
</dbReference>
<feature type="domain" description="C-type lectin" evidence="5">
    <location>
        <begin position="251"/>
        <end position="364"/>
    </location>
</feature>
<feature type="region of interest" description="Disordered" evidence="3">
    <location>
        <begin position="25"/>
        <end position="49"/>
    </location>
</feature>
<dbReference type="Gene3D" id="1.20.5.400">
    <property type="match status" value="2"/>
</dbReference>
<dbReference type="PANTHER" id="PTHR22803">
    <property type="entry name" value="MANNOSE, PHOSPHOLIPASE, LECTIN RECEPTOR RELATED"/>
    <property type="match status" value="1"/>
</dbReference>
<dbReference type="GO" id="GO:0030246">
    <property type="term" value="F:carbohydrate binding"/>
    <property type="evidence" value="ECO:0007669"/>
    <property type="project" value="UniProtKB-KW"/>
</dbReference>
<dbReference type="Proteomes" id="UP001591681">
    <property type="component" value="Unassembled WGS sequence"/>
</dbReference>
<evidence type="ECO:0000313" key="6">
    <source>
        <dbReference type="EMBL" id="KAL2097667.1"/>
    </source>
</evidence>
<dbReference type="SUPFAM" id="SSF56436">
    <property type="entry name" value="C-type lectin-like"/>
    <property type="match status" value="1"/>
</dbReference>
<dbReference type="PROSITE" id="PS00615">
    <property type="entry name" value="C_TYPE_LECTIN_1"/>
    <property type="match status" value="1"/>
</dbReference>
<feature type="compositionally biased region" description="Low complexity" evidence="3">
    <location>
        <begin position="28"/>
        <end position="37"/>
    </location>
</feature>
<evidence type="ECO:0000256" key="2">
    <source>
        <dbReference type="ARBA" id="ARBA00023157"/>
    </source>
</evidence>
<evidence type="ECO:0000256" key="1">
    <source>
        <dbReference type="ARBA" id="ARBA00022734"/>
    </source>
</evidence>
<keyword evidence="4" id="KW-1133">Transmembrane helix</keyword>
<dbReference type="SMART" id="SM00034">
    <property type="entry name" value="CLECT"/>
    <property type="match status" value="1"/>
</dbReference>
<comment type="caution">
    <text evidence="6">The sequence shown here is derived from an EMBL/GenBank/DDBJ whole genome shotgun (WGS) entry which is preliminary data.</text>
</comment>
<dbReference type="CDD" id="cd03590">
    <property type="entry name" value="CLECT_DC-SIGN_like"/>
    <property type="match status" value="1"/>
</dbReference>
<keyword evidence="4" id="KW-0812">Transmembrane</keyword>
<organism evidence="6 7">
    <name type="scientific">Coilia grayii</name>
    <name type="common">Gray's grenadier anchovy</name>
    <dbReference type="NCBI Taxonomy" id="363190"/>
    <lineage>
        <taxon>Eukaryota</taxon>
        <taxon>Metazoa</taxon>
        <taxon>Chordata</taxon>
        <taxon>Craniata</taxon>
        <taxon>Vertebrata</taxon>
        <taxon>Euteleostomi</taxon>
        <taxon>Actinopterygii</taxon>
        <taxon>Neopterygii</taxon>
        <taxon>Teleostei</taxon>
        <taxon>Clupei</taxon>
        <taxon>Clupeiformes</taxon>
        <taxon>Clupeoidei</taxon>
        <taxon>Engraulidae</taxon>
        <taxon>Coilinae</taxon>
        <taxon>Coilia</taxon>
    </lineage>
</organism>
<reference evidence="6 7" key="1">
    <citation type="submission" date="2024-09" db="EMBL/GenBank/DDBJ databases">
        <title>A chromosome-level genome assembly of Gray's grenadier anchovy, Coilia grayii.</title>
        <authorList>
            <person name="Fu Z."/>
        </authorList>
    </citation>
    <scope>NUCLEOTIDE SEQUENCE [LARGE SCALE GENOMIC DNA]</scope>
    <source>
        <strain evidence="6">G4</strain>
        <tissue evidence="6">Muscle</tissue>
    </source>
</reference>
<keyword evidence="4" id="KW-0472">Membrane</keyword>
<evidence type="ECO:0000256" key="3">
    <source>
        <dbReference type="SAM" id="MobiDB-lite"/>
    </source>
</evidence>
<dbReference type="AlphaFoldDB" id="A0ABD1KEZ5"/>
<feature type="region of interest" description="Disordered" evidence="3">
    <location>
        <begin position="99"/>
        <end position="124"/>
    </location>
</feature>
<dbReference type="InterPro" id="IPR033989">
    <property type="entry name" value="CD209-like_CTLD"/>
</dbReference>
<evidence type="ECO:0000313" key="7">
    <source>
        <dbReference type="Proteomes" id="UP001591681"/>
    </source>
</evidence>
<evidence type="ECO:0000256" key="4">
    <source>
        <dbReference type="SAM" id="Phobius"/>
    </source>
</evidence>
<dbReference type="InterPro" id="IPR050111">
    <property type="entry name" value="C-type_lectin/snaclec_domain"/>
</dbReference>
<dbReference type="EMBL" id="JBHFQA010000006">
    <property type="protein sequence ID" value="KAL2097667.1"/>
    <property type="molecule type" value="Genomic_DNA"/>
</dbReference>
<dbReference type="InterPro" id="IPR018378">
    <property type="entry name" value="C-type_lectin_CS"/>
</dbReference>
<keyword evidence="7" id="KW-1185">Reference proteome</keyword>
<keyword evidence="1" id="KW-0430">Lectin</keyword>